<organism evidence="2 3">
    <name type="scientific">Decorospora gaudefroyi</name>
    <dbReference type="NCBI Taxonomy" id="184978"/>
    <lineage>
        <taxon>Eukaryota</taxon>
        <taxon>Fungi</taxon>
        <taxon>Dikarya</taxon>
        <taxon>Ascomycota</taxon>
        <taxon>Pezizomycotina</taxon>
        <taxon>Dothideomycetes</taxon>
        <taxon>Pleosporomycetidae</taxon>
        <taxon>Pleosporales</taxon>
        <taxon>Pleosporineae</taxon>
        <taxon>Pleosporaceae</taxon>
        <taxon>Decorospora</taxon>
    </lineage>
</organism>
<evidence type="ECO:0000256" key="1">
    <source>
        <dbReference type="SAM" id="SignalP"/>
    </source>
</evidence>
<dbReference type="OrthoDB" id="3763539at2759"/>
<keyword evidence="3" id="KW-1185">Reference proteome</keyword>
<feature type="chain" id="PRO_5025432203" description="Hypersensitive response inducing protein 1" evidence="1">
    <location>
        <begin position="18"/>
        <end position="162"/>
    </location>
</feature>
<gene>
    <name evidence="2" type="ORF">BDW02DRAFT_602027</name>
</gene>
<keyword evidence="1" id="KW-0732">Signal</keyword>
<name>A0A6A5K050_9PLEO</name>
<sequence length="162" mass="17431">MRFTTILSTIFASTALAAPSMSTRSDEICTPISYTISDYTLTTSPGSSSVTFTMKSIFPADNPTDPVQQGAHCSGSGPTVPNNNVCAVANRRLLFDLRGPQEQAYYQITHTWSCNGATWMSGTALKIEPLTCHTEAQKRICTAAPTTFVPGNVRRICNAPTC</sequence>
<dbReference type="EMBL" id="ML975413">
    <property type="protein sequence ID" value="KAF1830031.1"/>
    <property type="molecule type" value="Genomic_DNA"/>
</dbReference>
<dbReference type="Proteomes" id="UP000800040">
    <property type="component" value="Unassembled WGS sequence"/>
</dbReference>
<reference evidence="2" key="1">
    <citation type="submission" date="2020-01" db="EMBL/GenBank/DDBJ databases">
        <authorList>
            <consortium name="DOE Joint Genome Institute"/>
            <person name="Haridas S."/>
            <person name="Albert R."/>
            <person name="Binder M."/>
            <person name="Bloem J."/>
            <person name="Labutti K."/>
            <person name="Salamov A."/>
            <person name="Andreopoulos B."/>
            <person name="Baker S.E."/>
            <person name="Barry K."/>
            <person name="Bills G."/>
            <person name="Bluhm B.H."/>
            <person name="Cannon C."/>
            <person name="Castanera R."/>
            <person name="Culley D.E."/>
            <person name="Daum C."/>
            <person name="Ezra D."/>
            <person name="Gonzalez J.B."/>
            <person name="Henrissat B."/>
            <person name="Kuo A."/>
            <person name="Liang C."/>
            <person name="Lipzen A."/>
            <person name="Lutzoni F."/>
            <person name="Magnuson J."/>
            <person name="Mondo S."/>
            <person name="Nolan M."/>
            <person name="Ohm R."/>
            <person name="Pangilinan J."/>
            <person name="Park H.-J."/>
            <person name="Ramirez L."/>
            <person name="Alfaro M."/>
            <person name="Sun H."/>
            <person name="Tritt A."/>
            <person name="Yoshinaga Y."/>
            <person name="Zwiers L.-H."/>
            <person name="Turgeon B.G."/>
            <person name="Goodwin S.B."/>
            <person name="Spatafora J.W."/>
            <person name="Crous P.W."/>
            <person name="Grigoriev I.V."/>
        </authorList>
    </citation>
    <scope>NUCLEOTIDE SEQUENCE</scope>
    <source>
        <strain evidence="2">P77</strain>
    </source>
</reference>
<proteinExistence type="predicted"/>
<protein>
    <recommendedName>
        <fullName evidence="4">Hypersensitive response inducing protein 1</fullName>
    </recommendedName>
</protein>
<evidence type="ECO:0008006" key="4">
    <source>
        <dbReference type="Google" id="ProtNLM"/>
    </source>
</evidence>
<dbReference type="AlphaFoldDB" id="A0A6A5K050"/>
<feature type="signal peptide" evidence="1">
    <location>
        <begin position="1"/>
        <end position="17"/>
    </location>
</feature>
<evidence type="ECO:0000313" key="3">
    <source>
        <dbReference type="Proteomes" id="UP000800040"/>
    </source>
</evidence>
<accession>A0A6A5K050</accession>
<evidence type="ECO:0000313" key="2">
    <source>
        <dbReference type="EMBL" id="KAF1830031.1"/>
    </source>
</evidence>